<evidence type="ECO:0000313" key="2">
    <source>
        <dbReference type="EMBL" id="ABG33602.1"/>
    </source>
</evidence>
<evidence type="ECO:0000313" key="3">
    <source>
        <dbReference type="Proteomes" id="UP000007029"/>
    </source>
</evidence>
<dbReference type="RefSeq" id="WP_011570212.1">
    <property type="nucleotide sequence ID" value="NC_008209.1"/>
</dbReference>
<proteinExistence type="predicted"/>
<dbReference type="GO" id="GO:0016747">
    <property type="term" value="F:acyltransferase activity, transferring groups other than amino-acyl groups"/>
    <property type="evidence" value="ECO:0007669"/>
    <property type="project" value="InterPro"/>
</dbReference>
<dbReference type="Proteomes" id="UP000007029">
    <property type="component" value="Chromosome"/>
</dbReference>
<accession>Q160J1</accession>
<organism evidence="2 3">
    <name type="scientific">Roseobacter denitrificans (strain ATCC 33942 / OCh 114)</name>
    <name type="common">Erythrobacter sp. (strain OCh 114)</name>
    <name type="synonym">Roseobacter denitrificans</name>
    <dbReference type="NCBI Taxonomy" id="375451"/>
    <lineage>
        <taxon>Bacteria</taxon>
        <taxon>Pseudomonadati</taxon>
        <taxon>Pseudomonadota</taxon>
        <taxon>Alphaproteobacteria</taxon>
        <taxon>Rhodobacterales</taxon>
        <taxon>Roseobacteraceae</taxon>
        <taxon>Roseobacter</taxon>
    </lineage>
</organism>
<keyword evidence="2" id="KW-0808">Transferase</keyword>
<dbReference type="HOGENOM" id="CLU_115356_0_0_5"/>
<dbReference type="SUPFAM" id="SSF55729">
    <property type="entry name" value="Acyl-CoA N-acyltransferases (Nat)"/>
    <property type="match status" value="1"/>
</dbReference>
<dbReference type="Pfam" id="PF13508">
    <property type="entry name" value="Acetyltransf_7"/>
    <property type="match status" value="1"/>
</dbReference>
<dbReference type="CDD" id="cd04301">
    <property type="entry name" value="NAT_SF"/>
    <property type="match status" value="1"/>
</dbReference>
<name>Q160J1_ROSDO</name>
<keyword evidence="3" id="KW-1185">Reference proteome</keyword>
<dbReference type="AlphaFoldDB" id="Q160J1"/>
<gene>
    <name evidence="2" type="ordered locus">RD1_4162</name>
</gene>
<sequence>MKKDEKPMKIRPTMHDDIAALQEVLDRTALFPSEMLPDMMRDFLSDTQSSDIWLTCEADGKAVGFCYAVPEELAEGVWNMRAIAVQPTEQGGGCGSAIVAHLEAALKERSQRILIADTSGADAFEPTRAFYRKNGYIEEACIRDFWAEGDDKIVFWKSLR</sequence>
<dbReference type="Gene3D" id="3.40.630.30">
    <property type="match status" value="1"/>
</dbReference>
<dbReference type="KEGG" id="rde:RD1_4162"/>
<dbReference type="STRING" id="375451.RD1_4162"/>
<protein>
    <submittedName>
        <fullName evidence="2">Acetyltransferase, putative</fullName>
    </submittedName>
</protein>
<dbReference type="InterPro" id="IPR016181">
    <property type="entry name" value="Acyl_CoA_acyltransferase"/>
</dbReference>
<evidence type="ECO:0000259" key="1">
    <source>
        <dbReference type="PROSITE" id="PS51186"/>
    </source>
</evidence>
<feature type="domain" description="N-acetyltransferase" evidence="1">
    <location>
        <begin position="8"/>
        <end position="160"/>
    </location>
</feature>
<dbReference type="eggNOG" id="COG0456">
    <property type="taxonomic scope" value="Bacteria"/>
</dbReference>
<dbReference type="PROSITE" id="PS51186">
    <property type="entry name" value="GNAT"/>
    <property type="match status" value="1"/>
</dbReference>
<dbReference type="InterPro" id="IPR000182">
    <property type="entry name" value="GNAT_dom"/>
</dbReference>
<dbReference type="EMBL" id="CP000362">
    <property type="protein sequence ID" value="ABG33602.1"/>
    <property type="molecule type" value="Genomic_DNA"/>
</dbReference>
<reference evidence="2 3" key="1">
    <citation type="journal article" date="2007" name="J. Bacteriol.">
        <title>The complete genome sequence of Roseobacter denitrificans reveals a mixotrophic rather than photosynthetic metabolism.</title>
        <authorList>
            <person name="Swingley W.D."/>
            <person name="Sadekar S."/>
            <person name="Mastrian S.D."/>
            <person name="Matthies H.J."/>
            <person name="Hao J."/>
            <person name="Ramos H."/>
            <person name="Acharya C.R."/>
            <person name="Conrad A.L."/>
            <person name="Taylor H.L."/>
            <person name="Dejesa L.C."/>
            <person name="Shah M.K."/>
            <person name="O'huallachain M.E."/>
            <person name="Lince M.T."/>
            <person name="Blankenship R.E."/>
            <person name="Beatty J.T."/>
            <person name="Touchman J.W."/>
        </authorList>
    </citation>
    <scope>NUCLEOTIDE SEQUENCE [LARGE SCALE GENOMIC DNA]</scope>
    <source>
        <strain evidence="3">ATCC 33942 / OCh 114</strain>
    </source>
</reference>